<protein>
    <submittedName>
        <fullName evidence="1">Uncharacterized protein</fullName>
    </submittedName>
</protein>
<dbReference type="AlphaFoldDB" id="A0A239M8L6"/>
<dbReference type="EMBL" id="FZOD01000038">
    <property type="protein sequence ID" value="SNT38512.1"/>
    <property type="molecule type" value="Genomic_DNA"/>
</dbReference>
<dbReference type="OrthoDB" id="9798158at2"/>
<evidence type="ECO:0000313" key="2">
    <source>
        <dbReference type="Proteomes" id="UP000198282"/>
    </source>
</evidence>
<dbReference type="RefSeq" id="WP_089210801.1">
    <property type="nucleotide sequence ID" value="NZ_FZOD01000038.1"/>
</dbReference>
<evidence type="ECO:0000313" key="1">
    <source>
        <dbReference type="EMBL" id="SNT38512.1"/>
    </source>
</evidence>
<organism evidence="1 2">
    <name type="scientific">Streptosporangium subroseum</name>
    <dbReference type="NCBI Taxonomy" id="106412"/>
    <lineage>
        <taxon>Bacteria</taxon>
        <taxon>Bacillati</taxon>
        <taxon>Actinomycetota</taxon>
        <taxon>Actinomycetes</taxon>
        <taxon>Streptosporangiales</taxon>
        <taxon>Streptosporangiaceae</taxon>
        <taxon>Streptosporangium</taxon>
    </lineage>
</organism>
<accession>A0A239M8L6</accession>
<gene>
    <name evidence="1" type="ORF">SAMN05216276_103859</name>
</gene>
<sequence length="104" mass="12023">MSKPLPMIELPLDWDEWNIDHAQRHGISREEIEQVVRNMPDVRQSRRDGKPIPDHYLLVGVTDAGRCVTVVVLYPVTKKRDWGVYELETARPVTAYDTPKRSSP</sequence>
<proteinExistence type="predicted"/>
<dbReference type="Proteomes" id="UP000198282">
    <property type="component" value="Unassembled WGS sequence"/>
</dbReference>
<name>A0A239M8L6_9ACTN</name>
<reference evidence="1 2" key="1">
    <citation type="submission" date="2017-06" db="EMBL/GenBank/DDBJ databases">
        <authorList>
            <person name="Kim H.J."/>
            <person name="Triplett B.A."/>
        </authorList>
    </citation>
    <scope>NUCLEOTIDE SEQUENCE [LARGE SCALE GENOMIC DNA]</scope>
    <source>
        <strain evidence="1 2">CGMCC 4.2132</strain>
    </source>
</reference>
<keyword evidence="2" id="KW-1185">Reference proteome</keyword>